<keyword evidence="3 7" id="KW-1133">Transmembrane helix</keyword>
<accession>A0A8S4AC67</accession>
<sequence>MGTGKCWAQIIVPARLNIDRPPRLHRHRTHSAQSSNCCRPAPGHVSEMGKLSVLLSRLLLLGGAMAQTGEVQQVLLPGSSRVSGPPHVFKAENSRVFPLNLVRGVCVFWVAELTSDLCASALPGSGQRLLPQWLTGIIAVVCFLLLTFIAFLVKKVWCEDPSRRRGSAESVKENEYATRDPYDTQLEAMRKRGSTESDKGQNQVCWDTYDTGLDGPRNKDSRNVYTNMGVDSSEERVTPM</sequence>
<evidence type="ECO:0000313" key="8">
    <source>
        <dbReference type="EMBL" id="CAG5860810.1"/>
    </source>
</evidence>
<evidence type="ECO:0000313" key="9">
    <source>
        <dbReference type="Proteomes" id="UP000677803"/>
    </source>
</evidence>
<dbReference type="AlphaFoldDB" id="A0A8S4AC67"/>
<dbReference type="PANTHER" id="PTHR15296:SF1">
    <property type="entry name" value="PDZK1 INTERACTING PROTEIN 1"/>
    <property type="match status" value="1"/>
</dbReference>
<dbReference type="InterPro" id="IPR031627">
    <property type="entry name" value="PDZK1IP1/SMIM24"/>
</dbReference>
<evidence type="ECO:0000256" key="1">
    <source>
        <dbReference type="ARBA" id="ARBA00004167"/>
    </source>
</evidence>
<dbReference type="OrthoDB" id="9900654at2759"/>
<reference evidence="8" key="1">
    <citation type="submission" date="2021-05" db="EMBL/GenBank/DDBJ databases">
        <authorList>
            <person name="Tigano A."/>
        </authorList>
    </citation>
    <scope>NUCLEOTIDE SEQUENCE</scope>
</reference>
<evidence type="ECO:0000256" key="7">
    <source>
        <dbReference type="SAM" id="Phobius"/>
    </source>
</evidence>
<organism evidence="8 9">
    <name type="scientific">Menidia menidia</name>
    <name type="common">Atlantic silverside</name>
    <dbReference type="NCBI Taxonomy" id="238744"/>
    <lineage>
        <taxon>Eukaryota</taxon>
        <taxon>Metazoa</taxon>
        <taxon>Chordata</taxon>
        <taxon>Craniata</taxon>
        <taxon>Vertebrata</taxon>
        <taxon>Euteleostomi</taxon>
        <taxon>Actinopterygii</taxon>
        <taxon>Neopterygii</taxon>
        <taxon>Teleostei</taxon>
        <taxon>Neoteleostei</taxon>
        <taxon>Acanthomorphata</taxon>
        <taxon>Ovalentaria</taxon>
        <taxon>Atherinomorphae</taxon>
        <taxon>Atheriniformes</taxon>
        <taxon>Atherinopsidae</taxon>
        <taxon>Menidiinae</taxon>
        <taxon>Menidia</taxon>
    </lineage>
</organism>
<feature type="transmembrane region" description="Helical" evidence="7">
    <location>
        <begin position="133"/>
        <end position="153"/>
    </location>
</feature>
<comment type="similarity">
    <text evidence="5">Belongs to the PDZK1-interacting protein 1/SMIM24 family.</text>
</comment>
<feature type="region of interest" description="Disordered" evidence="6">
    <location>
        <begin position="209"/>
        <end position="240"/>
    </location>
</feature>
<evidence type="ECO:0000256" key="6">
    <source>
        <dbReference type="SAM" id="MobiDB-lite"/>
    </source>
</evidence>
<dbReference type="PANTHER" id="PTHR15296">
    <property type="entry name" value="MEMBRANE-ASSOCIATED PROTEIN MAP17"/>
    <property type="match status" value="1"/>
</dbReference>
<proteinExistence type="inferred from homology"/>
<dbReference type="GO" id="GO:0016020">
    <property type="term" value="C:membrane"/>
    <property type="evidence" value="ECO:0007669"/>
    <property type="project" value="UniProtKB-SubCell"/>
</dbReference>
<dbReference type="Pfam" id="PF15807">
    <property type="entry name" value="MAP17"/>
    <property type="match status" value="1"/>
</dbReference>
<evidence type="ECO:0000256" key="2">
    <source>
        <dbReference type="ARBA" id="ARBA00022692"/>
    </source>
</evidence>
<keyword evidence="9" id="KW-1185">Reference proteome</keyword>
<protein>
    <submittedName>
        <fullName evidence="8">(Atlantic silverside) hypothetical protein</fullName>
    </submittedName>
</protein>
<evidence type="ECO:0000256" key="4">
    <source>
        <dbReference type="ARBA" id="ARBA00023136"/>
    </source>
</evidence>
<evidence type="ECO:0000256" key="3">
    <source>
        <dbReference type="ARBA" id="ARBA00022989"/>
    </source>
</evidence>
<keyword evidence="4 7" id="KW-0472">Membrane</keyword>
<name>A0A8S4AC67_9TELE</name>
<keyword evidence="2 7" id="KW-0812">Transmembrane</keyword>
<dbReference type="Proteomes" id="UP000677803">
    <property type="component" value="Unassembled WGS sequence"/>
</dbReference>
<comment type="subcellular location">
    <subcellularLocation>
        <location evidence="1">Membrane</location>
        <topology evidence="1">Single-pass membrane protein</topology>
    </subcellularLocation>
</comment>
<dbReference type="EMBL" id="CAJRST010000002">
    <property type="protein sequence ID" value="CAG5860810.1"/>
    <property type="molecule type" value="Genomic_DNA"/>
</dbReference>
<comment type="caution">
    <text evidence="8">The sequence shown here is derived from an EMBL/GenBank/DDBJ whole genome shotgun (WGS) entry which is preliminary data.</text>
</comment>
<gene>
    <name evidence="8" type="ORF">MMEN_LOCUS894</name>
</gene>
<evidence type="ECO:0000256" key="5">
    <source>
        <dbReference type="ARBA" id="ARBA00049650"/>
    </source>
</evidence>